<protein>
    <submittedName>
        <fullName evidence="3">Uncharacterized protein</fullName>
    </submittedName>
</protein>
<sequence>MDALLASVALYAAAKLRSSERIAEGGGHAHDSAIRSDARRELRACASRVAALLAKESTRLCARIDARGASNALWALATLASFGGNVDVAGVGERERRDATRALVGALNGRPELRAAFNARDAANALWGCAKARVGLSDDATTQLASAIGSVPQGGASAPEGGGANAVEASMALWALASMRGDGTIDARSARLAATGIVRRLAESVKSFTVTRGATINTGEVDQHRVVANASWAAAKLSEREGTGAKVPGPRDGDDDLAESDADFDAAATGLLRRFASAAVEAGPAFQLESPRAAAQLVAALRPSLLSLAACVGTHRDDDSYVDDDVVAATTILANRGLQSCFARGREEMEKEARGTRANAGANGATEKGKKQHPESIQKPSSDDLAAFCEAAEALRGLGVGNRIDAGNFRSAVCAACTGDATARLGWRAAGRLEHCVFSVLGLGAVAATVTARVSGSQRGQFEGAGPSADDVAAAERLLRRGAAAAETANDTRLAMETAAADVLLAAPDFTGPVGTPVGTPVVVRRTRTLAPVARAPVVAVFVAAVVALARSDRRGRRPRAEVVPGQQRGFHAGCVVAELVVVVEIVVLG</sequence>
<dbReference type="AlphaFoldDB" id="A0A7S0KFZ1"/>
<keyword evidence="2" id="KW-0812">Transmembrane</keyword>
<feature type="transmembrane region" description="Helical" evidence="2">
    <location>
        <begin position="530"/>
        <end position="550"/>
    </location>
</feature>
<keyword evidence="2" id="KW-0472">Membrane</keyword>
<accession>A0A7S0KFZ1</accession>
<feature type="compositionally biased region" description="Low complexity" evidence="1">
    <location>
        <begin position="356"/>
        <end position="366"/>
    </location>
</feature>
<evidence type="ECO:0000256" key="1">
    <source>
        <dbReference type="SAM" id="MobiDB-lite"/>
    </source>
</evidence>
<feature type="transmembrane region" description="Helical" evidence="2">
    <location>
        <begin position="571"/>
        <end position="589"/>
    </location>
</feature>
<reference evidence="3" key="1">
    <citation type="submission" date="2021-01" db="EMBL/GenBank/DDBJ databases">
        <authorList>
            <person name="Corre E."/>
            <person name="Pelletier E."/>
            <person name="Niang G."/>
            <person name="Scheremetjew M."/>
            <person name="Finn R."/>
            <person name="Kale V."/>
            <person name="Holt S."/>
            <person name="Cochrane G."/>
            <person name="Meng A."/>
            <person name="Brown T."/>
            <person name="Cohen L."/>
        </authorList>
    </citation>
    <scope>NUCLEOTIDE SEQUENCE</scope>
    <source>
        <strain evidence="3">CCMP494</strain>
    </source>
</reference>
<keyword evidence="2" id="KW-1133">Transmembrane helix</keyword>
<proteinExistence type="predicted"/>
<dbReference type="EMBL" id="HBEV01003156">
    <property type="protein sequence ID" value="CAD8579938.1"/>
    <property type="molecule type" value="Transcribed_RNA"/>
</dbReference>
<feature type="compositionally biased region" description="Basic and acidic residues" evidence="1">
    <location>
        <begin position="367"/>
        <end position="376"/>
    </location>
</feature>
<organism evidence="3">
    <name type="scientific">Micromonas pusilla</name>
    <name type="common">Picoplanktonic green alga</name>
    <name type="synonym">Chromulina pusilla</name>
    <dbReference type="NCBI Taxonomy" id="38833"/>
    <lineage>
        <taxon>Eukaryota</taxon>
        <taxon>Viridiplantae</taxon>
        <taxon>Chlorophyta</taxon>
        <taxon>Mamiellophyceae</taxon>
        <taxon>Mamiellales</taxon>
        <taxon>Mamiellaceae</taxon>
        <taxon>Micromonas</taxon>
    </lineage>
</organism>
<name>A0A7S0KFZ1_MICPS</name>
<evidence type="ECO:0000256" key="2">
    <source>
        <dbReference type="SAM" id="Phobius"/>
    </source>
</evidence>
<evidence type="ECO:0000313" key="3">
    <source>
        <dbReference type="EMBL" id="CAD8579938.1"/>
    </source>
</evidence>
<gene>
    <name evidence="3" type="ORF">MSP1404_LOCUS2391</name>
</gene>
<feature type="region of interest" description="Disordered" evidence="1">
    <location>
        <begin position="348"/>
        <end position="382"/>
    </location>
</feature>